<evidence type="ECO:0000313" key="3">
    <source>
        <dbReference type="Proteomes" id="UP000794436"/>
    </source>
</evidence>
<evidence type="ECO:0000313" key="2">
    <source>
        <dbReference type="EMBL" id="TMW55901.1"/>
    </source>
</evidence>
<feature type="compositionally biased region" description="Low complexity" evidence="1">
    <location>
        <begin position="1"/>
        <end position="25"/>
    </location>
</feature>
<evidence type="ECO:0008006" key="4">
    <source>
        <dbReference type="Google" id="ProtNLM"/>
    </source>
</evidence>
<protein>
    <recommendedName>
        <fullName evidence="4">Mediator of RNA polymerase II transcription subunit 1</fullName>
    </recommendedName>
</protein>
<reference evidence="2" key="1">
    <citation type="submission" date="2019-03" db="EMBL/GenBank/DDBJ databases">
        <title>Long read genome sequence of the mycoparasitic Pythium oligandrum ATCC 38472 isolated from sugarbeet rhizosphere.</title>
        <authorList>
            <person name="Gaulin E."/>
        </authorList>
    </citation>
    <scope>NUCLEOTIDE SEQUENCE</scope>
    <source>
        <strain evidence="2">ATCC 38472_TT</strain>
    </source>
</reference>
<dbReference type="OrthoDB" id="108408at2759"/>
<sequence>MATPTTAAAATAASAATPTGGSAAAHKNTPQLHSVATSLRSSLDGMLPDTLRNDATAFQQHLAQQKARVPSEKNTWRFGLNYIFETLKQHKDWYGRNQQFVQLGKDVKRLEAHVATMRSVLSESVSKLDLEAGLRVAELEGRVGAYKIMFEVTKIVTKLSRPLVKLQILKPSESSLSIYCDTFVLDIVLAGGEGAVESASLMTVEKDVTKQFPERDEDLLHALQQLAAGESSNFTEKLVRLINRAELAVKYPDQNFEQLEEEVYEKLATAAAQNRCWSVKRVVDGVAIHFKDALHCLPIAEPPRKKMKIEEPSTDLPVEPQTPKAGALVDESLSVTADAPTPLAHGEWEGCVSFIEWRGEVTLHVVGYTPLVMVGVQARRLALAVMRKSEDGADGSSPSSDDEKLFNDFVSWVPPSLTPEETRKAIAPQLHFTRDRSLCNVSPPSSSLKLRQEYSLVTKEISGGLQLHAFPIPLSHASETTLNSVFQICGHSLLFHSVLLSAFASRNNTFGQRIPVDCEDAIHVPIKVDVSAPERITLKTDALPDLNKQVLIEFGVKSDGTVNVSTKVVEPAVKAEAQPAEGASAENHETMDKLSAVCHSVPLLTYYALQRVLQQNSAAAAGAAANANDEDCSGIVTLDDGLEEPMKIEGGDILLDDMSMF</sequence>
<feature type="region of interest" description="Disordered" evidence="1">
    <location>
        <begin position="1"/>
        <end position="29"/>
    </location>
</feature>
<accession>A0A8K1C3R3</accession>
<organism evidence="2 3">
    <name type="scientific">Pythium oligandrum</name>
    <name type="common">Mycoparasitic fungus</name>
    <dbReference type="NCBI Taxonomy" id="41045"/>
    <lineage>
        <taxon>Eukaryota</taxon>
        <taxon>Sar</taxon>
        <taxon>Stramenopiles</taxon>
        <taxon>Oomycota</taxon>
        <taxon>Peronosporomycetes</taxon>
        <taxon>Pythiales</taxon>
        <taxon>Pythiaceae</taxon>
        <taxon>Pythium</taxon>
    </lineage>
</organism>
<keyword evidence="3" id="KW-1185">Reference proteome</keyword>
<name>A0A8K1C3R3_PYTOL</name>
<proteinExistence type="predicted"/>
<dbReference type="EMBL" id="SPLM01000146">
    <property type="protein sequence ID" value="TMW55901.1"/>
    <property type="molecule type" value="Genomic_DNA"/>
</dbReference>
<comment type="caution">
    <text evidence="2">The sequence shown here is derived from an EMBL/GenBank/DDBJ whole genome shotgun (WGS) entry which is preliminary data.</text>
</comment>
<dbReference type="Proteomes" id="UP000794436">
    <property type="component" value="Unassembled WGS sequence"/>
</dbReference>
<gene>
    <name evidence="2" type="ORF">Poli38472_008549</name>
</gene>
<evidence type="ECO:0000256" key="1">
    <source>
        <dbReference type="SAM" id="MobiDB-lite"/>
    </source>
</evidence>
<dbReference type="AlphaFoldDB" id="A0A8K1C3R3"/>